<comment type="caution">
    <text evidence="1">The sequence shown here is derived from an EMBL/GenBank/DDBJ whole genome shotgun (WGS) entry which is preliminary data.</text>
</comment>
<feature type="non-terminal residue" evidence="1">
    <location>
        <position position="63"/>
    </location>
</feature>
<organism evidence="1 2">
    <name type="scientific">Enterobacter agglomerans</name>
    <name type="common">Erwinia herbicola</name>
    <name type="synonym">Pantoea agglomerans</name>
    <dbReference type="NCBI Taxonomy" id="549"/>
    <lineage>
        <taxon>Bacteria</taxon>
        <taxon>Pseudomonadati</taxon>
        <taxon>Pseudomonadota</taxon>
        <taxon>Gammaproteobacteria</taxon>
        <taxon>Enterobacterales</taxon>
        <taxon>Erwiniaceae</taxon>
        <taxon>Pantoea</taxon>
        <taxon>Pantoea agglomerans group</taxon>
    </lineage>
</organism>
<name>A0A7X2SZ82_ENTAG</name>
<proteinExistence type="predicted"/>
<gene>
    <name evidence="1" type="ORF">GKC49_31600</name>
</gene>
<dbReference type="Proteomes" id="UP000461948">
    <property type="component" value="Unassembled WGS sequence"/>
</dbReference>
<accession>A0A7X2SZ82</accession>
<evidence type="ECO:0000313" key="1">
    <source>
        <dbReference type="EMBL" id="MSE19485.1"/>
    </source>
</evidence>
<protein>
    <submittedName>
        <fullName evidence="1">Uncharacterized protein</fullName>
    </submittedName>
</protein>
<dbReference type="EMBL" id="WKLC01002823">
    <property type="protein sequence ID" value="MSE19485.1"/>
    <property type="molecule type" value="Genomic_DNA"/>
</dbReference>
<dbReference type="AlphaFoldDB" id="A0A7X2SZ82"/>
<sequence>MEKDKITDLRLTIPEELDEKYNHSLVKVEPSNMLVGYKEELENIRRGLMQVEKRNIILVGRQG</sequence>
<evidence type="ECO:0000313" key="2">
    <source>
        <dbReference type="Proteomes" id="UP000461948"/>
    </source>
</evidence>
<reference evidence="1 2" key="1">
    <citation type="submission" date="2019-11" db="EMBL/GenBank/DDBJ databases">
        <title>Draft Genome Sequence of Plant Growth-Promoting Rhizosphere-Associated Bacteria.</title>
        <authorList>
            <person name="Vasilyev I.Y."/>
            <person name="Radchenko V."/>
            <person name="Ilnitskaya E.V."/>
        </authorList>
    </citation>
    <scope>NUCLEOTIDE SEQUENCE [LARGE SCALE GENOMIC DNA]</scope>
    <source>
        <strain evidence="1 2">VRA_MhP_f</strain>
    </source>
</reference>